<keyword evidence="3" id="KW-1185">Reference proteome</keyword>
<feature type="non-terminal residue" evidence="2">
    <location>
        <position position="85"/>
    </location>
</feature>
<organism evidence="2 3">
    <name type="scientific">Streptomonospora alba</name>
    <dbReference type="NCBI Taxonomy" id="183763"/>
    <lineage>
        <taxon>Bacteria</taxon>
        <taxon>Bacillati</taxon>
        <taxon>Actinomycetota</taxon>
        <taxon>Actinomycetes</taxon>
        <taxon>Streptosporangiales</taxon>
        <taxon>Nocardiopsidaceae</taxon>
        <taxon>Streptomonospora</taxon>
    </lineage>
</organism>
<proteinExistence type="predicted"/>
<accession>A0A0C2FZ85</accession>
<evidence type="ECO:0000313" key="3">
    <source>
        <dbReference type="Proteomes" id="UP000031675"/>
    </source>
</evidence>
<feature type="non-terminal residue" evidence="2">
    <location>
        <position position="1"/>
    </location>
</feature>
<dbReference type="EMBL" id="JROO01000082">
    <property type="protein sequence ID" value="KIH96383.1"/>
    <property type="molecule type" value="Genomic_DNA"/>
</dbReference>
<dbReference type="Proteomes" id="UP000031675">
    <property type="component" value="Unassembled WGS sequence"/>
</dbReference>
<keyword evidence="1" id="KW-0812">Transmembrane</keyword>
<keyword evidence="1" id="KW-0472">Membrane</keyword>
<name>A0A0C2FZ85_9ACTN</name>
<feature type="transmembrane region" description="Helical" evidence="1">
    <location>
        <begin position="24"/>
        <end position="45"/>
    </location>
</feature>
<sequence>VWLILGSPGLEEVRQLAPKDLDAIATRAFAIVAGLGGVALLVIAYRRQRTIENGEQREVTKLFTERFTTASQQLGSEHAAVRLAG</sequence>
<dbReference type="AlphaFoldDB" id="A0A0C2FZ85"/>
<reference evidence="3" key="1">
    <citation type="journal article" date="2015" name="Chem. Biol.">
        <title>Structure, bioactivity, and resistance mechanism of streptomonomicin, an unusual lasso Peptide from an understudied halophilic actinomycete.</title>
        <authorList>
            <person name="Metelev M."/>
            <person name="Tietz J.I."/>
            <person name="Melby J.O."/>
            <person name="Blair P.M."/>
            <person name="Zhu L."/>
            <person name="Livnat I."/>
            <person name="Severinov K."/>
            <person name="Mitchell D.A."/>
        </authorList>
    </citation>
    <scope>NUCLEOTIDE SEQUENCE [LARGE SCALE GENOMIC DNA]</scope>
    <source>
        <strain evidence="3">YIM 90003</strain>
    </source>
</reference>
<protein>
    <submittedName>
        <fullName evidence="2">Uncharacterized protein</fullName>
    </submittedName>
</protein>
<evidence type="ECO:0000256" key="1">
    <source>
        <dbReference type="SAM" id="Phobius"/>
    </source>
</evidence>
<keyword evidence="1" id="KW-1133">Transmembrane helix</keyword>
<comment type="caution">
    <text evidence="2">The sequence shown here is derived from an EMBL/GenBank/DDBJ whole genome shotgun (WGS) entry which is preliminary data.</text>
</comment>
<gene>
    <name evidence="2" type="ORF">LP52_25350</name>
</gene>
<evidence type="ECO:0000313" key="2">
    <source>
        <dbReference type="EMBL" id="KIH96383.1"/>
    </source>
</evidence>